<dbReference type="InterPro" id="IPR002781">
    <property type="entry name" value="TM_pro_TauE-like"/>
</dbReference>
<organism evidence="8 9">
    <name type="scientific">Chlorella ohadii</name>
    <dbReference type="NCBI Taxonomy" id="2649997"/>
    <lineage>
        <taxon>Eukaryota</taxon>
        <taxon>Viridiplantae</taxon>
        <taxon>Chlorophyta</taxon>
        <taxon>core chlorophytes</taxon>
        <taxon>Trebouxiophyceae</taxon>
        <taxon>Chlorellales</taxon>
        <taxon>Chlorellaceae</taxon>
        <taxon>Chlorella clade</taxon>
        <taxon>Chlorella</taxon>
    </lineage>
</organism>
<feature type="region of interest" description="Disordered" evidence="6">
    <location>
        <begin position="207"/>
        <end position="299"/>
    </location>
</feature>
<feature type="transmembrane region" description="Helical" evidence="7">
    <location>
        <begin position="422"/>
        <end position="445"/>
    </location>
</feature>
<evidence type="ECO:0000256" key="7">
    <source>
        <dbReference type="SAM" id="Phobius"/>
    </source>
</evidence>
<feature type="transmembrane region" description="Helical" evidence="7">
    <location>
        <begin position="306"/>
        <end position="325"/>
    </location>
</feature>
<dbReference type="Pfam" id="PF01925">
    <property type="entry name" value="TauE"/>
    <property type="match status" value="2"/>
</dbReference>
<keyword evidence="5 7" id="KW-0472">Membrane</keyword>
<protein>
    <submittedName>
        <fullName evidence="8">Uncharacterized protein</fullName>
    </submittedName>
</protein>
<evidence type="ECO:0000256" key="3">
    <source>
        <dbReference type="ARBA" id="ARBA00022692"/>
    </source>
</evidence>
<feature type="transmembrane region" description="Helical" evidence="7">
    <location>
        <begin position="452"/>
        <end position="471"/>
    </location>
</feature>
<dbReference type="PANTHER" id="PTHR14255:SF3">
    <property type="entry name" value="SULFITE EXPORTER TAUE_SAFE FAMILY PROTEIN 5-RELATED"/>
    <property type="match status" value="1"/>
</dbReference>
<accession>A0AAD5DHU0</accession>
<dbReference type="AlphaFoldDB" id="A0AAD5DHU0"/>
<evidence type="ECO:0000313" key="8">
    <source>
        <dbReference type="EMBL" id="KAI7838307.1"/>
    </source>
</evidence>
<reference evidence="8" key="1">
    <citation type="submission" date="2020-11" db="EMBL/GenBank/DDBJ databases">
        <title>Chlorella ohadii genome sequencing and assembly.</title>
        <authorList>
            <person name="Murik O."/>
            <person name="Treves H."/>
            <person name="Kedem I."/>
            <person name="Shotland Y."/>
            <person name="Kaplan A."/>
        </authorList>
    </citation>
    <scope>NUCLEOTIDE SEQUENCE</scope>
    <source>
        <strain evidence="8">1</strain>
    </source>
</reference>
<comment type="similarity">
    <text evidence="2">Belongs to the 4-toluene sulfonate uptake permease (TSUP) (TC 2.A.102) family.</text>
</comment>
<feature type="transmembrane region" description="Helical" evidence="7">
    <location>
        <begin position="148"/>
        <end position="167"/>
    </location>
</feature>
<evidence type="ECO:0000256" key="4">
    <source>
        <dbReference type="ARBA" id="ARBA00022989"/>
    </source>
</evidence>
<feature type="transmembrane region" description="Helical" evidence="7">
    <location>
        <begin position="385"/>
        <end position="407"/>
    </location>
</feature>
<gene>
    <name evidence="8" type="ORF">COHA_007876</name>
</gene>
<keyword evidence="3 7" id="KW-0812">Transmembrane</keyword>
<dbReference type="GO" id="GO:0016567">
    <property type="term" value="P:protein ubiquitination"/>
    <property type="evidence" value="ECO:0007669"/>
    <property type="project" value="TreeGrafter"/>
</dbReference>
<evidence type="ECO:0000256" key="5">
    <source>
        <dbReference type="ARBA" id="ARBA00023136"/>
    </source>
</evidence>
<sequence length="528" mass="56182">MFPANLWTRPSLGNLSQPVSQSAHQAGRLAERPPQQHKPLWPLDGSDWVGLVTSAVALLLAATGGIGGGAILVPIYLMVLGFSTAGAVALSNITIVGGTLANLAFNTARAHPLHPERPLIDWNLVMVMEPSTILGAVAGGYVNKVLPAWLTTVTLCLLLIFVSHKMLQKALDIRSKERRALQEWLRRLSALDAGECIRAGHLAQQQRQWSSYGQPTAPPARDSQETQLGSGEHHRLLVQAGASPQPPSPQAAASGKADLPEADSSSSLAGRTWPYKDTAQWSSGRKGGGSGGQAGRQRRWRPHVPWGKLAVLMLLLAGVVGFDILKSLAPCPSRSYWLRATAMVPVTLLTLLGVRSYLLRKDRAQRAAGYEPLEGDVQWTPRSTLLYPALCTFAGLCAGVFGVGGGIVKGPLMLEMGVLPEVAAATSATMIWFTSCSASVVFISFGAVQWDYAAACFALGLTSTVAGQLLMMWVSRHLRSRSLLVFLMAAVLGLSCLALAAQGLQATLAAARSGTLWQFHDVCGRAAL</sequence>
<dbReference type="GO" id="GO:0031464">
    <property type="term" value="C:Cul4A-RING E3 ubiquitin ligase complex"/>
    <property type="evidence" value="ECO:0007669"/>
    <property type="project" value="TreeGrafter"/>
</dbReference>
<feature type="compositionally biased region" description="Gly residues" evidence="6">
    <location>
        <begin position="285"/>
        <end position="294"/>
    </location>
</feature>
<feature type="transmembrane region" description="Helical" evidence="7">
    <location>
        <begin position="483"/>
        <end position="504"/>
    </location>
</feature>
<evidence type="ECO:0000313" key="9">
    <source>
        <dbReference type="Proteomes" id="UP001205105"/>
    </source>
</evidence>
<feature type="transmembrane region" description="Helical" evidence="7">
    <location>
        <begin position="48"/>
        <end position="73"/>
    </location>
</feature>
<feature type="transmembrane region" description="Helical" evidence="7">
    <location>
        <begin position="79"/>
        <end position="101"/>
    </location>
</feature>
<comment type="subcellular location">
    <subcellularLocation>
        <location evidence="1">Membrane</location>
        <topology evidence="1">Multi-pass membrane protein</topology>
    </subcellularLocation>
</comment>
<keyword evidence="4 7" id="KW-1133">Transmembrane helix</keyword>
<evidence type="ECO:0000256" key="1">
    <source>
        <dbReference type="ARBA" id="ARBA00004141"/>
    </source>
</evidence>
<dbReference type="Proteomes" id="UP001205105">
    <property type="component" value="Unassembled WGS sequence"/>
</dbReference>
<evidence type="ECO:0000256" key="2">
    <source>
        <dbReference type="ARBA" id="ARBA00009142"/>
    </source>
</evidence>
<dbReference type="GO" id="GO:0016020">
    <property type="term" value="C:membrane"/>
    <property type="evidence" value="ECO:0007669"/>
    <property type="project" value="UniProtKB-SubCell"/>
</dbReference>
<dbReference type="EMBL" id="JADXDR010000129">
    <property type="protein sequence ID" value="KAI7838307.1"/>
    <property type="molecule type" value="Genomic_DNA"/>
</dbReference>
<comment type="caution">
    <text evidence="8">The sequence shown here is derived from an EMBL/GenBank/DDBJ whole genome shotgun (WGS) entry which is preliminary data.</text>
</comment>
<dbReference type="PANTHER" id="PTHR14255">
    <property type="entry name" value="CEREBLON"/>
    <property type="match status" value="1"/>
</dbReference>
<evidence type="ECO:0000256" key="6">
    <source>
        <dbReference type="SAM" id="MobiDB-lite"/>
    </source>
</evidence>
<feature type="transmembrane region" description="Helical" evidence="7">
    <location>
        <begin position="337"/>
        <end position="358"/>
    </location>
</feature>
<keyword evidence="9" id="KW-1185">Reference proteome</keyword>
<name>A0AAD5DHU0_9CHLO</name>
<proteinExistence type="inferred from homology"/>